<dbReference type="InterPro" id="IPR029903">
    <property type="entry name" value="RmlD-like-bd"/>
</dbReference>
<dbReference type="Pfam" id="PF04321">
    <property type="entry name" value="RmlD_sub_bind"/>
    <property type="match status" value="1"/>
</dbReference>
<dbReference type="InterPro" id="IPR005913">
    <property type="entry name" value="dTDP_dehydrorham_reduct"/>
</dbReference>
<dbReference type="PANTHER" id="PTHR10491:SF4">
    <property type="entry name" value="METHIONINE ADENOSYLTRANSFERASE 2 SUBUNIT BETA"/>
    <property type="match status" value="1"/>
</dbReference>
<dbReference type="KEGG" id="rei:IE4771_CH01568"/>
<comment type="pathway">
    <text evidence="1 6">Carbohydrate biosynthesis; dTDP-L-rhamnose biosynthesis.</text>
</comment>
<comment type="catalytic activity">
    <reaction evidence="5 6">
        <text>dTDP-beta-L-rhamnose + NADP(+) = dTDP-4-dehydro-beta-L-rhamnose + NADPH + H(+)</text>
        <dbReference type="Rhea" id="RHEA:21796"/>
        <dbReference type="ChEBI" id="CHEBI:15378"/>
        <dbReference type="ChEBI" id="CHEBI:57510"/>
        <dbReference type="ChEBI" id="CHEBI:57783"/>
        <dbReference type="ChEBI" id="CHEBI:58349"/>
        <dbReference type="ChEBI" id="CHEBI:62830"/>
        <dbReference type="EC" id="1.1.1.133"/>
    </reaction>
</comment>
<dbReference type="NCBIfam" id="TIGR01214">
    <property type="entry name" value="rmlD"/>
    <property type="match status" value="1"/>
</dbReference>
<feature type="domain" description="RmlD-like substrate binding" evidence="7">
    <location>
        <begin position="1"/>
        <end position="290"/>
    </location>
</feature>
<dbReference type="AlphaFoldDB" id="A0A060HYR2"/>
<dbReference type="Proteomes" id="UP000027180">
    <property type="component" value="Chromosome"/>
</dbReference>
<dbReference type="GO" id="GO:0019305">
    <property type="term" value="P:dTDP-rhamnose biosynthetic process"/>
    <property type="evidence" value="ECO:0007669"/>
    <property type="project" value="UniProtKB-UniPathway"/>
</dbReference>
<dbReference type="OrthoDB" id="9803892at2"/>
<evidence type="ECO:0000256" key="3">
    <source>
        <dbReference type="ARBA" id="ARBA00012929"/>
    </source>
</evidence>
<name>A0A060HYR2_RHIET</name>
<evidence type="ECO:0000256" key="4">
    <source>
        <dbReference type="ARBA" id="ARBA00017099"/>
    </source>
</evidence>
<evidence type="ECO:0000256" key="1">
    <source>
        <dbReference type="ARBA" id="ARBA00004781"/>
    </source>
</evidence>
<accession>A0A060HYR2</accession>
<reference evidence="8 9" key="1">
    <citation type="submission" date="2013-12" db="EMBL/GenBank/DDBJ databases">
        <title>Complete genome sequence of Rhizobium etli bv. mimosae IE4771.</title>
        <authorList>
            <person name="Bustos P."/>
            <person name="Santamaria R.I."/>
            <person name="Lozano L."/>
            <person name="Ormeno-Orrillo E."/>
            <person name="Rogel M.A."/>
            <person name="Romero D."/>
            <person name="Cevallos M.A."/>
            <person name="Martinez-Romero E."/>
            <person name="Gonzalez V."/>
        </authorList>
    </citation>
    <scope>NUCLEOTIDE SEQUENCE [LARGE SCALE GENOMIC DNA]</scope>
    <source>
        <strain evidence="8 9">IE4771</strain>
    </source>
</reference>
<dbReference type="CDD" id="cd05254">
    <property type="entry name" value="dTDP_HR_like_SDR_e"/>
    <property type="match status" value="1"/>
</dbReference>
<dbReference type="RefSeq" id="WP_038688092.1">
    <property type="nucleotide sequence ID" value="NZ_CP006986.1"/>
</dbReference>
<evidence type="ECO:0000256" key="2">
    <source>
        <dbReference type="ARBA" id="ARBA00010944"/>
    </source>
</evidence>
<dbReference type="PANTHER" id="PTHR10491">
    <property type="entry name" value="DTDP-4-DEHYDRORHAMNOSE REDUCTASE"/>
    <property type="match status" value="1"/>
</dbReference>
<dbReference type="SUPFAM" id="SSF51735">
    <property type="entry name" value="NAD(P)-binding Rossmann-fold domains"/>
    <property type="match status" value="1"/>
</dbReference>
<organism evidence="8 9">
    <name type="scientific">Rhizobium etli bv. mimosae str. IE4771</name>
    <dbReference type="NCBI Taxonomy" id="1432050"/>
    <lineage>
        <taxon>Bacteria</taxon>
        <taxon>Pseudomonadati</taxon>
        <taxon>Pseudomonadota</taxon>
        <taxon>Alphaproteobacteria</taxon>
        <taxon>Hyphomicrobiales</taxon>
        <taxon>Rhizobiaceae</taxon>
        <taxon>Rhizobium/Agrobacterium group</taxon>
        <taxon>Rhizobium</taxon>
    </lineage>
</organism>
<evidence type="ECO:0000256" key="6">
    <source>
        <dbReference type="RuleBase" id="RU364082"/>
    </source>
</evidence>
<evidence type="ECO:0000259" key="7">
    <source>
        <dbReference type="Pfam" id="PF04321"/>
    </source>
</evidence>
<dbReference type="Gene3D" id="3.90.25.10">
    <property type="entry name" value="UDP-galactose 4-epimerase, domain 1"/>
    <property type="match status" value="1"/>
</dbReference>
<comment type="function">
    <text evidence="6">Catalyzes the reduction of dTDP-6-deoxy-L-lyxo-4-hexulose to yield dTDP-L-rhamnose.</text>
</comment>
<dbReference type="EMBL" id="CP006986">
    <property type="protein sequence ID" value="AIC26712.1"/>
    <property type="molecule type" value="Genomic_DNA"/>
</dbReference>
<dbReference type="Gene3D" id="3.40.50.720">
    <property type="entry name" value="NAD(P)-binding Rossmann-like Domain"/>
    <property type="match status" value="1"/>
</dbReference>
<dbReference type="HOGENOM" id="CLU_045518_1_2_5"/>
<keyword evidence="6" id="KW-0521">NADP</keyword>
<dbReference type="GO" id="GO:0008831">
    <property type="term" value="F:dTDP-4-dehydrorhamnose reductase activity"/>
    <property type="evidence" value="ECO:0007669"/>
    <property type="project" value="UniProtKB-EC"/>
</dbReference>
<protein>
    <recommendedName>
        <fullName evidence="4 6">dTDP-4-dehydrorhamnose reductase</fullName>
        <ecNumber evidence="3 6">1.1.1.133</ecNumber>
    </recommendedName>
</protein>
<dbReference type="EC" id="1.1.1.133" evidence="3 6"/>
<dbReference type="InterPro" id="IPR036291">
    <property type="entry name" value="NAD(P)-bd_dom_sf"/>
</dbReference>
<comment type="similarity">
    <text evidence="2 6">Belongs to the dTDP-4-dehydrorhamnose reductase family.</text>
</comment>
<evidence type="ECO:0000313" key="9">
    <source>
        <dbReference type="Proteomes" id="UP000027180"/>
    </source>
</evidence>
<dbReference type="UniPathway" id="UPA00124"/>
<evidence type="ECO:0000256" key="5">
    <source>
        <dbReference type="ARBA" id="ARBA00048200"/>
    </source>
</evidence>
<comment type="cofactor">
    <cofactor evidence="6">
        <name>Mg(2+)</name>
        <dbReference type="ChEBI" id="CHEBI:18420"/>
    </cofactor>
    <text evidence="6">Binds 1 Mg(2+) ion per monomer.</text>
</comment>
<gene>
    <name evidence="8" type="primary">rfbD</name>
    <name evidence="8" type="synonym">rmlD</name>
    <name evidence="8" type="ORF">IE4771_CH01568</name>
</gene>
<sequence length="295" mass="31197">MRIAVTGKQGQVVQSLLRRGAETGVEIIAVGRPEMDLSDPASIAAAFSALRPDVIVSAAAYTAVDKAESEAELAFSVNATGAGAVAEAAARIGVPVIHISTDYVFSGDKASAYCEVDATGPISVYGRSKLAGEKAVAAANPNHVILRTAWVYSPFGANFLKTMLRLSETRDHLRVVADQRGCPTSALDIADSILAIATRIVADPAPSLRGTFHLTGSGEASWADFAEEIFAALLKFGGKNVGVERIPTTDYPTPAKRPANSRLNGDKLARTYGIRLPEWKQSMTIVMQDLLNKGL</sequence>
<keyword evidence="6 8" id="KW-0560">Oxidoreductase</keyword>
<proteinExistence type="inferred from homology"/>
<evidence type="ECO:0000313" key="8">
    <source>
        <dbReference type="EMBL" id="AIC26712.1"/>
    </source>
</evidence>